<dbReference type="RefSeq" id="WP_068949020.1">
    <property type="nucleotide sequence ID" value="NZ_CP015922.1"/>
</dbReference>
<keyword evidence="4" id="KW-1185">Reference proteome</keyword>
<keyword evidence="2" id="KW-0732">Signal</keyword>
<feature type="signal peptide" evidence="2">
    <location>
        <begin position="1"/>
        <end position="27"/>
    </location>
</feature>
<dbReference type="KEGG" id="pwu:A8O14_07965"/>
<accession>A0A191UGC7</accession>
<gene>
    <name evidence="3" type="ORF">A8O14_07965</name>
</gene>
<dbReference type="InterPro" id="IPR005064">
    <property type="entry name" value="BUG"/>
</dbReference>
<dbReference type="OrthoDB" id="8678477at2"/>
<dbReference type="Pfam" id="PF03401">
    <property type="entry name" value="TctC"/>
    <property type="match status" value="1"/>
</dbReference>
<name>A0A191UGC7_9BURK</name>
<reference evidence="4" key="1">
    <citation type="submission" date="2016-05" db="EMBL/GenBank/DDBJ databases">
        <title>Polynucleobacter sp. QLW-P1FAT50C-4 genome.</title>
        <authorList>
            <person name="Hahn M.W."/>
        </authorList>
    </citation>
    <scope>NUCLEOTIDE SEQUENCE [LARGE SCALE GENOMIC DNA]</scope>
    <source>
        <strain evidence="4">QLW-P1FAT50C-4</strain>
    </source>
</reference>
<evidence type="ECO:0000256" key="2">
    <source>
        <dbReference type="SAM" id="SignalP"/>
    </source>
</evidence>
<protein>
    <submittedName>
        <fullName evidence="3">Receptor</fullName>
    </submittedName>
</protein>
<dbReference type="EMBL" id="CP015922">
    <property type="protein sequence ID" value="ANJ00013.1"/>
    <property type="molecule type" value="Genomic_DNA"/>
</dbReference>
<proteinExistence type="inferred from homology"/>
<dbReference type="Proteomes" id="UP000078463">
    <property type="component" value="Chromosome"/>
</dbReference>
<evidence type="ECO:0000313" key="3">
    <source>
        <dbReference type="EMBL" id="ANJ00013.1"/>
    </source>
</evidence>
<keyword evidence="3" id="KW-0675">Receptor</keyword>
<dbReference type="STRING" id="1743168.A8O14_07965"/>
<feature type="chain" id="PRO_5008248095" evidence="2">
    <location>
        <begin position="28"/>
        <end position="333"/>
    </location>
</feature>
<dbReference type="CDD" id="cd13578">
    <property type="entry name" value="PBP2_Bug27"/>
    <property type="match status" value="1"/>
</dbReference>
<evidence type="ECO:0000313" key="4">
    <source>
        <dbReference type="Proteomes" id="UP000078463"/>
    </source>
</evidence>
<dbReference type="PANTHER" id="PTHR42928:SF5">
    <property type="entry name" value="BLR1237 PROTEIN"/>
    <property type="match status" value="1"/>
</dbReference>
<comment type="similarity">
    <text evidence="1">Belongs to the UPF0065 (bug) family.</text>
</comment>
<sequence>MLDLAKTAKRALLLALLTLGAGNLALAQTAGAGTWPTQKPIRFIAVFPPGGSVDQVARILAPALQAELKQNVIVENIGGASGVIGTSAMTRSDPDGYTFAVVFDTHGVNPSLKEKLPYDTIKDISPIILVGTSPMVLVASKNSGITSFKQLVDQSKAGKKFSYGSIGIGSLGHLAMARLAKQAGFDWNHIPYRGGGPLMQDVLGGQVELAVGSEFLVKPHIDNKGVIPLVITTAKRSPSLPNVPTISESGFPGFSAPAWWAVLAPGKTPPAIVDAMNKALNKVLKNPAVAEKFKSQGIEIVGGSTETAREFIGKQIGIWGKFVIENNIKETGQ</sequence>
<dbReference type="Gene3D" id="3.40.190.150">
    <property type="entry name" value="Bordetella uptake gene, domain 1"/>
    <property type="match status" value="1"/>
</dbReference>
<evidence type="ECO:0000256" key="1">
    <source>
        <dbReference type="ARBA" id="ARBA00006987"/>
    </source>
</evidence>
<dbReference type="InterPro" id="IPR042100">
    <property type="entry name" value="Bug_dom1"/>
</dbReference>
<dbReference type="Gene3D" id="3.40.190.10">
    <property type="entry name" value="Periplasmic binding protein-like II"/>
    <property type="match status" value="1"/>
</dbReference>
<dbReference type="PIRSF" id="PIRSF017082">
    <property type="entry name" value="YflP"/>
    <property type="match status" value="1"/>
</dbReference>
<dbReference type="PANTHER" id="PTHR42928">
    <property type="entry name" value="TRICARBOXYLATE-BINDING PROTEIN"/>
    <property type="match status" value="1"/>
</dbReference>
<dbReference type="SUPFAM" id="SSF53850">
    <property type="entry name" value="Periplasmic binding protein-like II"/>
    <property type="match status" value="1"/>
</dbReference>
<organism evidence="3 4">
    <name type="scientific">Polynucleobacter wuianus</name>
    <dbReference type="NCBI Taxonomy" id="1743168"/>
    <lineage>
        <taxon>Bacteria</taxon>
        <taxon>Pseudomonadati</taxon>
        <taxon>Pseudomonadota</taxon>
        <taxon>Betaproteobacteria</taxon>
        <taxon>Burkholderiales</taxon>
        <taxon>Burkholderiaceae</taxon>
        <taxon>Polynucleobacter</taxon>
    </lineage>
</organism>
<dbReference type="AlphaFoldDB" id="A0A191UGC7"/>